<dbReference type="Proteomes" id="UP000439113">
    <property type="component" value="Unassembled WGS sequence"/>
</dbReference>
<gene>
    <name evidence="3" type="ORF">GJ654_20605</name>
</gene>
<dbReference type="PANTHER" id="PTHR38340:SF1">
    <property type="entry name" value="S-LAYER PROTEIN"/>
    <property type="match status" value="1"/>
</dbReference>
<dbReference type="GO" id="GO:0005576">
    <property type="term" value="C:extracellular region"/>
    <property type="evidence" value="ECO:0007669"/>
    <property type="project" value="UniProtKB-SubCell"/>
</dbReference>
<reference evidence="3 4" key="1">
    <citation type="submission" date="2019-11" db="EMBL/GenBank/DDBJ databases">
        <title>Whole-genome sequence of a Rhodoblastus acidophilus DSM 142.</title>
        <authorList>
            <person name="Kyndt J.A."/>
            <person name="Meyer T.E."/>
        </authorList>
    </citation>
    <scope>NUCLEOTIDE SEQUENCE [LARGE SCALE GENOMIC DNA]</scope>
    <source>
        <strain evidence="3 4">DSM 142</strain>
    </source>
</reference>
<comment type="subcellular location">
    <subcellularLocation>
        <location evidence="1">Secreted</location>
    </subcellularLocation>
</comment>
<keyword evidence="2" id="KW-0964">Secreted</keyword>
<feature type="non-terminal residue" evidence="3">
    <location>
        <position position="1"/>
    </location>
</feature>
<dbReference type="AlphaFoldDB" id="A0A6N8DUV7"/>
<proteinExistence type="predicted"/>
<dbReference type="PANTHER" id="PTHR38340">
    <property type="entry name" value="S-LAYER PROTEIN"/>
    <property type="match status" value="1"/>
</dbReference>
<dbReference type="RefSeq" id="WP_196305648.1">
    <property type="nucleotide sequence ID" value="NZ_WNKS01000044.1"/>
</dbReference>
<organism evidence="3 4">
    <name type="scientific">Rhodoblastus acidophilus</name>
    <name type="common">Rhodopseudomonas acidophila</name>
    <dbReference type="NCBI Taxonomy" id="1074"/>
    <lineage>
        <taxon>Bacteria</taxon>
        <taxon>Pseudomonadati</taxon>
        <taxon>Pseudomonadota</taxon>
        <taxon>Alphaproteobacteria</taxon>
        <taxon>Hyphomicrobiales</taxon>
        <taxon>Rhodoblastaceae</taxon>
        <taxon>Rhodoblastus</taxon>
    </lineage>
</organism>
<protein>
    <submittedName>
        <fullName evidence="3">RTX toxin</fullName>
    </submittedName>
</protein>
<dbReference type="InterPro" id="IPR001343">
    <property type="entry name" value="Hemolysn_Ca-bd"/>
</dbReference>
<dbReference type="Gene3D" id="2.150.10.10">
    <property type="entry name" value="Serralysin-like metalloprotease, C-terminal"/>
    <property type="match status" value="5"/>
</dbReference>
<evidence type="ECO:0000256" key="1">
    <source>
        <dbReference type="ARBA" id="ARBA00004613"/>
    </source>
</evidence>
<evidence type="ECO:0000313" key="4">
    <source>
        <dbReference type="Proteomes" id="UP000439113"/>
    </source>
</evidence>
<dbReference type="PRINTS" id="PR00313">
    <property type="entry name" value="CABNDNGRPT"/>
</dbReference>
<dbReference type="SUPFAM" id="SSF51120">
    <property type="entry name" value="beta-Roll"/>
    <property type="match status" value="6"/>
</dbReference>
<dbReference type="Pfam" id="PF00353">
    <property type="entry name" value="HemolysinCabind"/>
    <property type="match status" value="9"/>
</dbReference>
<sequence>LLVLTGAAAINGTGNALNNTISGNDGANILNGGGGSDILIGGLGDDTYVTDGGDTITEAANAGTDTVQSSVSLTLGANLENLTLTGTAAINGTGNALNNTITGNAAANVLNGGAGVDVLIGGLGDDTYYVDNTSDVVREVSGGGVDVVIASATFSMAGQNIENLTLTGSSAINATGNGLANHLIGNAAANALNGGGGADVMEGGLGNDTYVTDGGDTIIEAANAGTDTVQSSVTLMLGDNLENLTLIGTAAINGTGNALNNTITGNAAANVLNGGAGVDVLIGGLGDDTYYVDNTSDVVREVSGGGVDVVIASATFSMAGQNIENLTLTGSSAINATGNGLANHLIGNAAANALNGGGGADVMEGGLGDDTYVTDGGDTITEAANAGTDTVQSSVSLTLGDNLENLTLIGTAAINGTGNALNNTITGNAAANVLNGGAGVDVLIGGLGDDTYYVDNTSDVVREVSGGGVDVVIASVTFSLAGQNIENLTLTGSDAINATGNGLANYLIGNAAANVLNGGGGVDVMEGGLGDDTYVTDGGDTIIEAANAGTDTVQSSVTLTLGDNLENLTLTGTASDGTGNALNNTITGNAAANVLNGGAGVDVLIGGLGDDTYYVDNAGDVVKEAAGGGVDTVNASVTFSLAGQNIENLTLTGSAAINATGNGLANHLIGNAAANVLSGGLGTDTLEGGLGADRYLFNTTLNGVSNVDTIVGFSVVDDKIALDHSVFASLTTLGTLSADAFYIGAGAHDATDRLIYNAGVGGLYYDADGNGAGAAVQFATLSTGLNTLANTNFVVV</sequence>
<accession>A0A6N8DUV7</accession>
<comment type="caution">
    <text evidence="3">The sequence shown here is derived from an EMBL/GenBank/DDBJ whole genome shotgun (WGS) entry which is preliminary data.</text>
</comment>
<dbReference type="EMBL" id="WNKS01000044">
    <property type="protein sequence ID" value="MTV33375.1"/>
    <property type="molecule type" value="Genomic_DNA"/>
</dbReference>
<evidence type="ECO:0000256" key="2">
    <source>
        <dbReference type="ARBA" id="ARBA00022525"/>
    </source>
</evidence>
<dbReference type="GO" id="GO:0005509">
    <property type="term" value="F:calcium ion binding"/>
    <property type="evidence" value="ECO:0007669"/>
    <property type="project" value="InterPro"/>
</dbReference>
<name>A0A6N8DUV7_RHOAC</name>
<evidence type="ECO:0000313" key="3">
    <source>
        <dbReference type="EMBL" id="MTV33375.1"/>
    </source>
</evidence>
<dbReference type="InterPro" id="IPR011049">
    <property type="entry name" value="Serralysin-like_metalloprot_C"/>
</dbReference>
<dbReference type="InterPro" id="IPR050557">
    <property type="entry name" value="RTX_toxin/Mannuronan_C5-epim"/>
</dbReference>